<feature type="transmembrane region" description="Helical" evidence="6">
    <location>
        <begin position="197"/>
        <end position="216"/>
    </location>
</feature>
<evidence type="ECO:0000256" key="1">
    <source>
        <dbReference type="ARBA" id="ARBA00004141"/>
    </source>
</evidence>
<feature type="domain" description="ABC transmembrane type-1" evidence="7">
    <location>
        <begin position="94"/>
        <end position="309"/>
    </location>
</feature>
<comment type="similarity">
    <text evidence="6">Belongs to the binding-protein-dependent transport system permease family.</text>
</comment>
<name>A0ABX1YTT3_9BACL</name>
<evidence type="ECO:0000313" key="8">
    <source>
        <dbReference type="EMBL" id="NOU84326.1"/>
    </source>
</evidence>
<dbReference type="Proteomes" id="UP000658690">
    <property type="component" value="Unassembled WGS sequence"/>
</dbReference>
<feature type="transmembrane region" description="Helical" evidence="6">
    <location>
        <begin position="228"/>
        <end position="246"/>
    </location>
</feature>
<accession>A0ABX1YTT3</accession>
<feature type="transmembrane region" description="Helical" evidence="6">
    <location>
        <begin position="288"/>
        <end position="313"/>
    </location>
</feature>
<dbReference type="SUPFAM" id="SSF161098">
    <property type="entry name" value="MetI-like"/>
    <property type="match status" value="1"/>
</dbReference>
<evidence type="ECO:0000256" key="5">
    <source>
        <dbReference type="ARBA" id="ARBA00023136"/>
    </source>
</evidence>
<dbReference type="Gene3D" id="1.10.3720.10">
    <property type="entry name" value="MetI-like"/>
    <property type="match status" value="1"/>
</dbReference>
<evidence type="ECO:0000259" key="7">
    <source>
        <dbReference type="PROSITE" id="PS50928"/>
    </source>
</evidence>
<reference evidence="8 9" key="1">
    <citation type="submission" date="2019-10" db="EMBL/GenBank/DDBJ databases">
        <title>Description of Paenibacillus choica sp. nov.</title>
        <authorList>
            <person name="Carlier A."/>
            <person name="Qi S."/>
        </authorList>
    </citation>
    <scope>NUCLEOTIDE SEQUENCE [LARGE SCALE GENOMIC DNA]</scope>
    <source>
        <strain evidence="8 9">LMG 31460</strain>
    </source>
</reference>
<keyword evidence="9" id="KW-1185">Reference proteome</keyword>
<comment type="caution">
    <text evidence="8">The sequence shown here is derived from an EMBL/GenBank/DDBJ whole genome shotgun (WGS) entry which is preliminary data.</text>
</comment>
<comment type="subcellular location">
    <subcellularLocation>
        <location evidence="6">Cell membrane</location>
        <topology evidence="6">Multi-pass membrane protein</topology>
    </subcellularLocation>
    <subcellularLocation>
        <location evidence="1">Membrane</location>
        <topology evidence="1">Multi-pass membrane protein</topology>
    </subcellularLocation>
</comment>
<dbReference type="Pfam" id="PF00528">
    <property type="entry name" value="BPD_transp_1"/>
    <property type="match status" value="1"/>
</dbReference>
<gene>
    <name evidence="8" type="ORF">GC102_00790</name>
</gene>
<organism evidence="8 9">
    <name type="scientific">Paenibacillus germinis</name>
    <dbReference type="NCBI Taxonomy" id="2654979"/>
    <lineage>
        <taxon>Bacteria</taxon>
        <taxon>Bacillati</taxon>
        <taxon>Bacillota</taxon>
        <taxon>Bacilli</taxon>
        <taxon>Bacillales</taxon>
        <taxon>Paenibacillaceae</taxon>
        <taxon>Paenibacillus</taxon>
    </lineage>
</organism>
<evidence type="ECO:0000313" key="9">
    <source>
        <dbReference type="Proteomes" id="UP000658690"/>
    </source>
</evidence>
<dbReference type="InterPro" id="IPR035906">
    <property type="entry name" value="MetI-like_sf"/>
</dbReference>
<protein>
    <submittedName>
        <fullName evidence="8">ABC transporter permease subunit</fullName>
    </submittedName>
</protein>
<proteinExistence type="inferred from homology"/>
<sequence length="322" mass="37020">MGERSFTAVGAGFGSQPQRKNTRRISKIIARDRWLYFMLLPGVIYFILFKYLPMWGVLIAFKNYQPFLGFWHSDWVGLKHFTRFFSEPTFWMLFKNTVILALYNLVFFFPLPIVVALMLNEVRKEFLKRFVQTLVYIPHFFSWVVVVGIFYILFTVEGGVVNELIVKVGGERVNFLISSEWFRTMIMTEVVWKETGWGTIIFLAALAGVDPGLYEASKIDGAGRWRQLWHITLPAIRSTIIILFILRLGHFMDTGFEQIILMLNAMNREVGEVFDTYVYSAGINQSQFSYSTAVGLFKSVVGLVLVLATNALAKKTGEEGIY</sequence>
<keyword evidence="2 6" id="KW-0813">Transport</keyword>
<evidence type="ECO:0000256" key="6">
    <source>
        <dbReference type="RuleBase" id="RU363032"/>
    </source>
</evidence>
<feature type="transmembrane region" description="Helical" evidence="6">
    <location>
        <begin position="131"/>
        <end position="154"/>
    </location>
</feature>
<dbReference type="PANTHER" id="PTHR43496">
    <property type="entry name" value="PROTEIN LPLB"/>
    <property type="match status" value="1"/>
</dbReference>
<keyword evidence="4 6" id="KW-1133">Transmembrane helix</keyword>
<keyword evidence="3 6" id="KW-0812">Transmembrane</keyword>
<dbReference type="PANTHER" id="PTHR43496:SF1">
    <property type="entry name" value="POLYGALACTURONAN_RHAMNOGALACTURONAN TRANSPORT SYSTEM PERMEASE PROTEIN YTEP"/>
    <property type="match status" value="1"/>
</dbReference>
<dbReference type="PROSITE" id="PS50928">
    <property type="entry name" value="ABC_TM1"/>
    <property type="match status" value="1"/>
</dbReference>
<feature type="transmembrane region" description="Helical" evidence="6">
    <location>
        <begin position="34"/>
        <end position="61"/>
    </location>
</feature>
<feature type="transmembrane region" description="Helical" evidence="6">
    <location>
        <begin position="98"/>
        <end position="119"/>
    </location>
</feature>
<evidence type="ECO:0000256" key="3">
    <source>
        <dbReference type="ARBA" id="ARBA00022692"/>
    </source>
</evidence>
<keyword evidence="5 6" id="KW-0472">Membrane</keyword>
<dbReference type="InterPro" id="IPR000515">
    <property type="entry name" value="MetI-like"/>
</dbReference>
<dbReference type="EMBL" id="WHOC01000007">
    <property type="protein sequence ID" value="NOU84326.1"/>
    <property type="molecule type" value="Genomic_DNA"/>
</dbReference>
<evidence type="ECO:0000256" key="4">
    <source>
        <dbReference type="ARBA" id="ARBA00022989"/>
    </source>
</evidence>
<evidence type="ECO:0000256" key="2">
    <source>
        <dbReference type="ARBA" id="ARBA00022448"/>
    </source>
</evidence>
<dbReference type="CDD" id="cd06261">
    <property type="entry name" value="TM_PBP2"/>
    <property type="match status" value="1"/>
</dbReference>